<feature type="compositionally biased region" description="Polar residues" evidence="2">
    <location>
        <begin position="328"/>
        <end position="339"/>
    </location>
</feature>
<dbReference type="Pfam" id="PF26086">
    <property type="entry name" value="Niban2"/>
    <property type="match status" value="1"/>
</dbReference>
<proteinExistence type="inferred from homology"/>
<protein>
    <recommendedName>
        <fullName evidence="3">Niban 1/2/3 domain-containing protein</fullName>
    </recommendedName>
</protein>
<feature type="compositionally biased region" description="Basic and acidic residues" evidence="2">
    <location>
        <begin position="439"/>
        <end position="463"/>
    </location>
</feature>
<dbReference type="InterPro" id="IPR059060">
    <property type="entry name" value="Niban_1/2/3_dom"/>
</dbReference>
<feature type="compositionally biased region" description="Basic and acidic residues" evidence="2">
    <location>
        <begin position="492"/>
        <end position="502"/>
    </location>
</feature>
<feature type="region of interest" description="Disordered" evidence="2">
    <location>
        <begin position="328"/>
        <end position="347"/>
    </location>
</feature>
<reference evidence="4 5" key="1">
    <citation type="journal article" date="2018" name="Nat. Ecol. Evol.">
        <title>Shark genomes provide insights into elasmobranch evolution and the origin of vertebrates.</title>
        <authorList>
            <person name="Hara Y"/>
            <person name="Yamaguchi K"/>
            <person name="Onimaru K"/>
            <person name="Kadota M"/>
            <person name="Koyanagi M"/>
            <person name="Keeley SD"/>
            <person name="Tatsumi K"/>
            <person name="Tanaka K"/>
            <person name="Motone F"/>
            <person name="Kageyama Y"/>
            <person name="Nozu R"/>
            <person name="Adachi N"/>
            <person name="Nishimura O"/>
            <person name="Nakagawa R"/>
            <person name="Tanegashima C"/>
            <person name="Kiyatake I"/>
            <person name="Matsumoto R"/>
            <person name="Murakumo K"/>
            <person name="Nishida K"/>
            <person name="Terakita A"/>
            <person name="Kuratani S"/>
            <person name="Sato K"/>
            <person name="Hyodo S Kuraku.S."/>
        </authorList>
    </citation>
    <scope>NUCLEOTIDE SEQUENCE [LARGE SCALE GENOMIC DNA]</scope>
</reference>
<feature type="domain" description="Niban 1/2/3" evidence="3">
    <location>
        <begin position="69"/>
        <end position="240"/>
    </location>
</feature>
<evidence type="ECO:0000313" key="4">
    <source>
        <dbReference type="EMBL" id="GCB76110.1"/>
    </source>
</evidence>
<dbReference type="Proteomes" id="UP000288216">
    <property type="component" value="Unassembled WGS sequence"/>
</dbReference>
<dbReference type="PANTHER" id="PTHR14392">
    <property type="entry name" value="NIBAN FAMILY MEMBER"/>
    <property type="match status" value="1"/>
</dbReference>
<feature type="compositionally biased region" description="Basic and acidic residues" evidence="2">
    <location>
        <begin position="473"/>
        <end position="482"/>
    </location>
</feature>
<dbReference type="InterPro" id="IPR026088">
    <property type="entry name" value="Niban-like"/>
</dbReference>
<dbReference type="OMA" id="WRIAYEQ"/>
<accession>A0A401PSK8</accession>
<sequence length="526" mass="59424">MVAPMPITEAVHEMVLAQTKVRYKAVLQRCEGARPGLESRIRPDMDQIISSKEHVGNKIRVYVMPKAESCVRNRVQPYISSILDALMGPTSRGFSEVRDLFFKEIVEMNKNVLNEGSQHKLAEHMEKLSVLPYHPVKMQSCYEQLEQLQPQLEGLQQRFDLSSPAVFVQRGQILMRELLDNTVYTFEQLLHQDLGSSPDKEQLCKTIQRIQERVLKKYDYDSSTVRKKFFREALLQITIPYMLKNLSSSVNTALPKFQEYIFEDFSKFILVDNIFEEVVLQSVSKDIMLAVKEAAVQRKHNLFRDSIVMSNSDPNLFLLEDQPINWNSEFGNQESSGPENASDKRKRMKQVVSMIQDDGICHPDEVDVKSDLKEVAEEEHVANDGSLEPCSPVKSPDSVKEICDLLTIAKIETEVLAPADIALSNGAVCTSEKAPGRNPSEEIESKLLQEEHQSSPPTEKTEDGNSSTISSPAKHEESESHQENATLCQQDSNDKETGEEVASKISEVAEDSHEAHQQVQDTKSES</sequence>
<dbReference type="AlphaFoldDB" id="A0A401PSK8"/>
<feature type="region of interest" description="Disordered" evidence="2">
    <location>
        <begin position="428"/>
        <end position="526"/>
    </location>
</feature>
<dbReference type="EMBL" id="BFAA01013891">
    <property type="protein sequence ID" value="GCB76110.1"/>
    <property type="molecule type" value="Genomic_DNA"/>
</dbReference>
<name>A0A401PSK8_SCYTO</name>
<evidence type="ECO:0000259" key="3">
    <source>
        <dbReference type="Pfam" id="PF26086"/>
    </source>
</evidence>
<dbReference type="OrthoDB" id="9010513at2759"/>
<evidence type="ECO:0000256" key="2">
    <source>
        <dbReference type="SAM" id="MobiDB-lite"/>
    </source>
</evidence>
<dbReference type="PANTHER" id="PTHR14392:SF2">
    <property type="entry name" value="PROTEIN NIBAN 2"/>
    <property type="match status" value="1"/>
</dbReference>
<comment type="similarity">
    <text evidence="1">Belongs to the Niban family.</text>
</comment>
<keyword evidence="5" id="KW-1185">Reference proteome</keyword>
<organism evidence="4 5">
    <name type="scientific">Scyliorhinus torazame</name>
    <name type="common">Cloudy catshark</name>
    <name type="synonym">Catulus torazame</name>
    <dbReference type="NCBI Taxonomy" id="75743"/>
    <lineage>
        <taxon>Eukaryota</taxon>
        <taxon>Metazoa</taxon>
        <taxon>Chordata</taxon>
        <taxon>Craniata</taxon>
        <taxon>Vertebrata</taxon>
        <taxon>Chondrichthyes</taxon>
        <taxon>Elasmobranchii</taxon>
        <taxon>Galeomorphii</taxon>
        <taxon>Galeoidea</taxon>
        <taxon>Carcharhiniformes</taxon>
        <taxon>Scyliorhinidae</taxon>
        <taxon>Scyliorhinus</taxon>
    </lineage>
</organism>
<evidence type="ECO:0000313" key="5">
    <source>
        <dbReference type="Proteomes" id="UP000288216"/>
    </source>
</evidence>
<comment type="caution">
    <text evidence="4">The sequence shown here is derived from an EMBL/GenBank/DDBJ whole genome shotgun (WGS) entry which is preliminary data.</text>
</comment>
<gene>
    <name evidence="4" type="ORF">scyTo_0019089</name>
</gene>
<evidence type="ECO:0000256" key="1">
    <source>
        <dbReference type="ARBA" id="ARBA00010251"/>
    </source>
</evidence>
<feature type="compositionally biased region" description="Basic and acidic residues" evidence="2">
    <location>
        <begin position="510"/>
        <end position="526"/>
    </location>
</feature>